<keyword evidence="3" id="KW-0813">Transport</keyword>
<accession>D7BID2</accession>
<evidence type="ECO:0000256" key="4">
    <source>
        <dbReference type="ARBA" id="ARBA00022475"/>
    </source>
</evidence>
<dbReference type="eggNOG" id="COG0053">
    <property type="taxonomic scope" value="Bacteria"/>
</dbReference>
<feature type="transmembrane region" description="Helical" evidence="8">
    <location>
        <begin position="151"/>
        <end position="170"/>
    </location>
</feature>
<name>D7BID2_ALLS1</name>
<dbReference type="InterPro" id="IPR002524">
    <property type="entry name" value="Cation_efflux"/>
</dbReference>
<evidence type="ECO:0000259" key="9">
    <source>
        <dbReference type="Pfam" id="PF01545"/>
    </source>
</evidence>
<feature type="transmembrane region" description="Helical" evidence="8">
    <location>
        <begin position="77"/>
        <end position="96"/>
    </location>
</feature>
<evidence type="ECO:0000259" key="10">
    <source>
        <dbReference type="Pfam" id="PF16916"/>
    </source>
</evidence>
<evidence type="ECO:0000256" key="6">
    <source>
        <dbReference type="ARBA" id="ARBA00022989"/>
    </source>
</evidence>
<dbReference type="InterPro" id="IPR027470">
    <property type="entry name" value="Cation_efflux_CTD"/>
</dbReference>
<dbReference type="Pfam" id="PF16916">
    <property type="entry name" value="ZT_dimer"/>
    <property type="match status" value="1"/>
</dbReference>
<evidence type="ECO:0000256" key="8">
    <source>
        <dbReference type="SAM" id="Phobius"/>
    </source>
</evidence>
<evidence type="ECO:0000256" key="3">
    <source>
        <dbReference type="ARBA" id="ARBA00022448"/>
    </source>
</evidence>
<dbReference type="PANTHER" id="PTHR43840">
    <property type="entry name" value="MITOCHONDRIAL METAL TRANSPORTER 1-RELATED"/>
    <property type="match status" value="1"/>
</dbReference>
<dbReference type="InterPro" id="IPR050291">
    <property type="entry name" value="CDF_Transporter"/>
</dbReference>
<keyword evidence="6 8" id="KW-1133">Transmembrane helix</keyword>
<dbReference type="KEGG" id="msv:Mesil_2239"/>
<dbReference type="FunFam" id="3.30.70.1350:FF:000002">
    <property type="entry name" value="Ferrous-iron efflux pump FieF"/>
    <property type="match status" value="1"/>
</dbReference>
<dbReference type="SUPFAM" id="SSF161111">
    <property type="entry name" value="Cation efflux protein transmembrane domain-like"/>
    <property type="match status" value="1"/>
</dbReference>
<comment type="subcellular location">
    <subcellularLocation>
        <location evidence="1">Cell membrane</location>
        <topology evidence="1">Multi-pass membrane protein</topology>
    </subcellularLocation>
</comment>
<dbReference type="HOGENOM" id="CLU_013430_3_0_0"/>
<evidence type="ECO:0000313" key="12">
    <source>
        <dbReference type="Proteomes" id="UP000001916"/>
    </source>
</evidence>
<evidence type="ECO:0000256" key="2">
    <source>
        <dbReference type="ARBA" id="ARBA00008114"/>
    </source>
</evidence>
<feature type="transmembrane region" description="Helical" evidence="8">
    <location>
        <begin position="12"/>
        <end position="34"/>
    </location>
</feature>
<dbReference type="AlphaFoldDB" id="D7BID2"/>
<keyword evidence="12" id="KW-1185">Reference proteome</keyword>
<dbReference type="SUPFAM" id="SSF160240">
    <property type="entry name" value="Cation efflux protein cytoplasmic domain-like"/>
    <property type="match status" value="1"/>
</dbReference>
<comment type="similarity">
    <text evidence="2">Belongs to the cation diffusion facilitator (CDF) transporter (TC 2.A.4) family.</text>
</comment>
<dbReference type="Gene3D" id="1.20.1510.10">
    <property type="entry name" value="Cation efflux protein transmembrane domain"/>
    <property type="match status" value="1"/>
</dbReference>
<dbReference type="GO" id="GO:0006882">
    <property type="term" value="P:intracellular zinc ion homeostasis"/>
    <property type="evidence" value="ECO:0007669"/>
    <property type="project" value="TreeGrafter"/>
</dbReference>
<evidence type="ECO:0000256" key="7">
    <source>
        <dbReference type="ARBA" id="ARBA00023136"/>
    </source>
</evidence>
<sequence length="302" mass="32495">MTPVAAARLSLIVGIGVFGLKWLAFGLTGSVALYSDALESVVNIVAAGAALIAVGVSKRPPDANHPYGHTKAEYFSAVLEGILISLAAITIVSQAWHKLFSPAPPQSVGLGLLLSVGASALNGGLAWFLIRSGHAHRSPALVADGQHLLTDVLTSLGVLVGVSLAWLTGWWVLDPLLAIAVAVNILWIGWRLVRDSVGGLMDEALPEAQMGQLQEVIRSYLKHWQTDGKVLEVHDLRSRRAGPRTFVEFHLVVPGSLTVEDAHRICDRLEEGLRERVPGVQVTIHVEPEWKAKHSGFVVRSR</sequence>
<keyword evidence="7 8" id="KW-0472">Membrane</keyword>
<dbReference type="PANTHER" id="PTHR43840:SF15">
    <property type="entry name" value="MITOCHONDRIAL METAL TRANSPORTER 1-RELATED"/>
    <property type="match status" value="1"/>
</dbReference>
<keyword evidence="5 8" id="KW-0812">Transmembrane</keyword>
<feature type="transmembrane region" description="Helical" evidence="8">
    <location>
        <begin position="176"/>
        <end position="193"/>
    </location>
</feature>
<proteinExistence type="inferred from homology"/>
<feature type="domain" description="Cation efflux protein cytoplasmic" evidence="10">
    <location>
        <begin position="228"/>
        <end position="289"/>
    </location>
</feature>
<dbReference type="Gene3D" id="3.30.70.1350">
    <property type="entry name" value="Cation efflux protein, cytoplasmic domain"/>
    <property type="match status" value="1"/>
</dbReference>
<dbReference type="InterPro" id="IPR058533">
    <property type="entry name" value="Cation_efflux_TM"/>
</dbReference>
<dbReference type="NCBIfam" id="TIGR01297">
    <property type="entry name" value="CDF"/>
    <property type="match status" value="1"/>
</dbReference>
<dbReference type="InterPro" id="IPR027469">
    <property type="entry name" value="Cation_efflux_TMD_sf"/>
</dbReference>
<dbReference type="GO" id="GO:0015086">
    <property type="term" value="F:cadmium ion transmembrane transporter activity"/>
    <property type="evidence" value="ECO:0007669"/>
    <property type="project" value="TreeGrafter"/>
</dbReference>
<dbReference type="Proteomes" id="UP000001916">
    <property type="component" value="Chromosome"/>
</dbReference>
<evidence type="ECO:0000256" key="1">
    <source>
        <dbReference type="ARBA" id="ARBA00004651"/>
    </source>
</evidence>
<reference evidence="11 12" key="1">
    <citation type="journal article" date="2010" name="Stand. Genomic Sci.">
        <title>Complete genome sequence of Meiothermus silvanus type strain (VI-R2).</title>
        <authorList>
            <person name="Sikorski J."/>
            <person name="Tindall B.J."/>
            <person name="Lowry S."/>
            <person name="Lucas S."/>
            <person name="Nolan M."/>
            <person name="Copeland A."/>
            <person name="Glavina Del Rio T."/>
            <person name="Tice H."/>
            <person name="Cheng J.F."/>
            <person name="Han C."/>
            <person name="Pitluck S."/>
            <person name="Liolios K."/>
            <person name="Ivanova N."/>
            <person name="Mavromatis K."/>
            <person name="Mikhailova N."/>
            <person name="Pati A."/>
            <person name="Goodwin L."/>
            <person name="Chen A."/>
            <person name="Palaniappan K."/>
            <person name="Land M."/>
            <person name="Hauser L."/>
            <person name="Chang Y.J."/>
            <person name="Jeffries C.D."/>
            <person name="Rohde M."/>
            <person name="Goker M."/>
            <person name="Woyke T."/>
            <person name="Bristow J."/>
            <person name="Eisen J.A."/>
            <person name="Markowitz V."/>
            <person name="Hugenholtz P."/>
            <person name="Kyrpides N.C."/>
            <person name="Klenk H.P."/>
            <person name="Lapidus A."/>
        </authorList>
    </citation>
    <scope>NUCLEOTIDE SEQUENCE [LARGE SCALE GENOMIC DNA]</scope>
    <source>
        <strain evidence="12">ATCC 700542 / DSM 9946 / VI-R2</strain>
    </source>
</reference>
<dbReference type="OrthoDB" id="9806522at2"/>
<dbReference type="GO" id="GO:0005886">
    <property type="term" value="C:plasma membrane"/>
    <property type="evidence" value="ECO:0007669"/>
    <property type="project" value="UniProtKB-SubCell"/>
</dbReference>
<protein>
    <submittedName>
        <fullName evidence="11">Cation diffusion facilitator family transporter</fullName>
    </submittedName>
</protein>
<dbReference type="GO" id="GO:0015341">
    <property type="term" value="F:zinc efflux antiporter activity"/>
    <property type="evidence" value="ECO:0007669"/>
    <property type="project" value="TreeGrafter"/>
</dbReference>
<gene>
    <name evidence="11" type="ordered locus">Mesil_2239</name>
</gene>
<dbReference type="InterPro" id="IPR036837">
    <property type="entry name" value="Cation_efflux_CTD_sf"/>
</dbReference>
<dbReference type="RefSeq" id="WP_013158652.1">
    <property type="nucleotide sequence ID" value="NC_014212.1"/>
</dbReference>
<keyword evidence="4" id="KW-1003">Cell membrane</keyword>
<dbReference type="GO" id="GO:0015093">
    <property type="term" value="F:ferrous iron transmembrane transporter activity"/>
    <property type="evidence" value="ECO:0007669"/>
    <property type="project" value="TreeGrafter"/>
</dbReference>
<dbReference type="EMBL" id="CP002042">
    <property type="protein sequence ID" value="ADH64107.1"/>
    <property type="molecule type" value="Genomic_DNA"/>
</dbReference>
<feature type="transmembrane region" description="Helical" evidence="8">
    <location>
        <begin position="40"/>
        <end position="56"/>
    </location>
</feature>
<organism evidence="11 12">
    <name type="scientific">Allomeiothermus silvanus (strain ATCC 700542 / DSM 9946 / NBRC 106475 / NCIMB 13440 / VI-R2)</name>
    <name type="common">Thermus silvanus</name>
    <dbReference type="NCBI Taxonomy" id="526227"/>
    <lineage>
        <taxon>Bacteria</taxon>
        <taxon>Thermotogati</taxon>
        <taxon>Deinococcota</taxon>
        <taxon>Deinococci</taxon>
        <taxon>Thermales</taxon>
        <taxon>Thermaceae</taxon>
        <taxon>Allomeiothermus</taxon>
    </lineage>
</organism>
<dbReference type="Pfam" id="PF01545">
    <property type="entry name" value="Cation_efflux"/>
    <property type="match status" value="1"/>
</dbReference>
<feature type="domain" description="Cation efflux protein transmembrane" evidence="9">
    <location>
        <begin position="9"/>
        <end position="201"/>
    </location>
</feature>
<feature type="transmembrane region" description="Helical" evidence="8">
    <location>
        <begin position="108"/>
        <end position="130"/>
    </location>
</feature>
<evidence type="ECO:0000256" key="5">
    <source>
        <dbReference type="ARBA" id="ARBA00022692"/>
    </source>
</evidence>
<dbReference type="STRING" id="526227.Mesil_2239"/>
<evidence type="ECO:0000313" key="11">
    <source>
        <dbReference type="EMBL" id="ADH64107.1"/>
    </source>
</evidence>